<dbReference type="SUPFAM" id="SSF90123">
    <property type="entry name" value="ABC transporter transmembrane region"/>
    <property type="match status" value="1"/>
</dbReference>
<dbReference type="Pfam" id="PF00664">
    <property type="entry name" value="ABC_membrane"/>
    <property type="match status" value="1"/>
</dbReference>
<evidence type="ECO:0000259" key="8">
    <source>
        <dbReference type="PROSITE" id="PS50893"/>
    </source>
</evidence>
<dbReference type="GO" id="GO:0005524">
    <property type="term" value="F:ATP binding"/>
    <property type="evidence" value="ECO:0007669"/>
    <property type="project" value="UniProtKB-KW"/>
</dbReference>
<evidence type="ECO:0000256" key="5">
    <source>
        <dbReference type="ARBA" id="ARBA00022989"/>
    </source>
</evidence>
<comment type="subcellular location">
    <subcellularLocation>
        <location evidence="1">Cell membrane</location>
        <topology evidence="1">Multi-pass membrane protein</topology>
    </subcellularLocation>
</comment>
<evidence type="ECO:0000313" key="10">
    <source>
        <dbReference type="EMBL" id="GAA5509424.1"/>
    </source>
</evidence>
<name>A0ABP9VW97_9BACT</name>
<evidence type="ECO:0000256" key="3">
    <source>
        <dbReference type="ARBA" id="ARBA00022741"/>
    </source>
</evidence>
<dbReference type="SMART" id="SM00382">
    <property type="entry name" value="AAA"/>
    <property type="match status" value="1"/>
</dbReference>
<dbReference type="InterPro" id="IPR027417">
    <property type="entry name" value="P-loop_NTPase"/>
</dbReference>
<feature type="transmembrane region" description="Helical" evidence="7">
    <location>
        <begin position="201"/>
        <end position="225"/>
    </location>
</feature>
<evidence type="ECO:0000256" key="1">
    <source>
        <dbReference type="ARBA" id="ARBA00004651"/>
    </source>
</evidence>
<protein>
    <submittedName>
        <fullName evidence="10">ABC transporter ATP-binding/permease protein YojI</fullName>
    </submittedName>
</protein>
<gene>
    <name evidence="10" type="primary">yojI</name>
    <name evidence="10" type="ORF">Rcae01_04923</name>
</gene>
<dbReference type="Proteomes" id="UP001416858">
    <property type="component" value="Unassembled WGS sequence"/>
</dbReference>
<dbReference type="Pfam" id="PF00005">
    <property type="entry name" value="ABC_tran"/>
    <property type="match status" value="1"/>
</dbReference>
<keyword evidence="2 7" id="KW-0812">Transmembrane</keyword>
<dbReference type="SUPFAM" id="SSF52540">
    <property type="entry name" value="P-loop containing nucleoside triphosphate hydrolases"/>
    <property type="match status" value="1"/>
</dbReference>
<accession>A0ABP9VW97</accession>
<dbReference type="PANTHER" id="PTHR24221:SF654">
    <property type="entry name" value="ATP-BINDING CASSETTE SUB-FAMILY B MEMBER 6"/>
    <property type="match status" value="1"/>
</dbReference>
<evidence type="ECO:0000256" key="4">
    <source>
        <dbReference type="ARBA" id="ARBA00022840"/>
    </source>
</evidence>
<keyword evidence="6 7" id="KW-0472">Membrane</keyword>
<evidence type="ECO:0000256" key="6">
    <source>
        <dbReference type="ARBA" id="ARBA00023136"/>
    </source>
</evidence>
<organism evidence="10 11">
    <name type="scientific">Novipirellula caenicola</name>
    <dbReference type="NCBI Taxonomy" id="1536901"/>
    <lineage>
        <taxon>Bacteria</taxon>
        <taxon>Pseudomonadati</taxon>
        <taxon>Planctomycetota</taxon>
        <taxon>Planctomycetia</taxon>
        <taxon>Pirellulales</taxon>
        <taxon>Pirellulaceae</taxon>
        <taxon>Novipirellula</taxon>
    </lineage>
</organism>
<dbReference type="PROSITE" id="PS50893">
    <property type="entry name" value="ABC_TRANSPORTER_2"/>
    <property type="match status" value="1"/>
</dbReference>
<dbReference type="Gene3D" id="1.20.1560.10">
    <property type="entry name" value="ABC transporter type 1, transmembrane domain"/>
    <property type="match status" value="1"/>
</dbReference>
<proteinExistence type="predicted"/>
<feature type="transmembrane region" description="Helical" evidence="7">
    <location>
        <begin position="285"/>
        <end position="308"/>
    </location>
</feature>
<dbReference type="InterPro" id="IPR005898">
    <property type="entry name" value="Cyc_pep_transpt_SyrD/YojI"/>
</dbReference>
<dbReference type="PANTHER" id="PTHR24221">
    <property type="entry name" value="ATP-BINDING CASSETTE SUB-FAMILY B"/>
    <property type="match status" value="1"/>
</dbReference>
<dbReference type="InterPro" id="IPR036640">
    <property type="entry name" value="ABC1_TM_sf"/>
</dbReference>
<keyword evidence="11" id="KW-1185">Reference proteome</keyword>
<dbReference type="Gene3D" id="3.40.50.300">
    <property type="entry name" value="P-loop containing nucleotide triphosphate hydrolases"/>
    <property type="match status" value="1"/>
</dbReference>
<dbReference type="InterPro" id="IPR039421">
    <property type="entry name" value="Type_1_exporter"/>
</dbReference>
<evidence type="ECO:0000256" key="2">
    <source>
        <dbReference type="ARBA" id="ARBA00022692"/>
    </source>
</evidence>
<sequence>MSPSLTFANCYWDLRLALLHHPFGLSSLFSLLPHKTEPFIETYERHCSHEGSVAMNLFFLMLRSSWKASLASIVLGGASGLATLGLITLIHRSFSTQNTPSAVLPTLFIAACVSVLVLQVLSKCILTRLSQSTAARLQFELCNRIMAAPLPDLEQVGPHRLLGMLQGDVGAITGALSNFPSVCASAMVLISGIGYLASLSFPLAICTVLMGSLAIASYLTGLHWANYHLRQAREDRDEVSKQLQAMVFGIKELKANNRRCVEFIYDVLLPADTSMRERLIKGTDILGGAHTWGRLSLFIGIGLLLFVWPRLWTVTPETLMGYTLTILYLTSPLDSILGWLPALNRAAISLQKINALGLMIDPALAPPVASTETGFRSISLQSVSYTYHSPNDDEEGFHLGPIDLQVLPGEVLFIVGGNGSGKTTLAKILTGLYPPHSGDILVDNQVIDESAMGDYRQLFSSVFVEGHLFDRLMGIDPNPMLLRHWTRLLGIEDKVDFETGMLQTNKLSRGQHKRLAMLVACLDQRPVFVFDEWAAEQDPTFKEIFYREIVPELTRNGRAVVAITHDDRYFFAADRVVKLVDGQVDRERTQRIAA</sequence>
<feature type="transmembrane region" description="Helical" evidence="7">
    <location>
        <begin position="70"/>
        <end position="90"/>
    </location>
</feature>
<feature type="domain" description="ABC transmembrane type-1" evidence="9">
    <location>
        <begin position="68"/>
        <end position="345"/>
    </location>
</feature>
<comment type="caution">
    <text evidence="10">The sequence shown here is derived from an EMBL/GenBank/DDBJ whole genome shotgun (WGS) entry which is preliminary data.</text>
</comment>
<reference evidence="10 11" key="1">
    <citation type="submission" date="2024-02" db="EMBL/GenBank/DDBJ databases">
        <title>Rhodopirellula caenicola NBRC 110016.</title>
        <authorList>
            <person name="Ichikawa N."/>
            <person name="Katano-Makiyama Y."/>
            <person name="Hidaka K."/>
        </authorList>
    </citation>
    <scope>NUCLEOTIDE SEQUENCE [LARGE SCALE GENOMIC DNA]</scope>
    <source>
        <strain evidence="10 11">NBRC 110016</strain>
    </source>
</reference>
<feature type="domain" description="ABC transporter" evidence="8">
    <location>
        <begin position="378"/>
        <end position="594"/>
    </location>
</feature>
<feature type="transmembrane region" description="Helical" evidence="7">
    <location>
        <begin position="169"/>
        <end position="195"/>
    </location>
</feature>
<keyword evidence="5 7" id="KW-1133">Transmembrane helix</keyword>
<evidence type="ECO:0000256" key="7">
    <source>
        <dbReference type="SAM" id="Phobius"/>
    </source>
</evidence>
<dbReference type="InterPro" id="IPR011527">
    <property type="entry name" value="ABC1_TM_dom"/>
</dbReference>
<dbReference type="EMBL" id="BAABRO010000013">
    <property type="protein sequence ID" value="GAA5509424.1"/>
    <property type="molecule type" value="Genomic_DNA"/>
</dbReference>
<feature type="transmembrane region" description="Helical" evidence="7">
    <location>
        <begin position="320"/>
        <end position="343"/>
    </location>
</feature>
<dbReference type="InterPro" id="IPR003593">
    <property type="entry name" value="AAA+_ATPase"/>
</dbReference>
<dbReference type="InterPro" id="IPR003439">
    <property type="entry name" value="ABC_transporter-like_ATP-bd"/>
</dbReference>
<dbReference type="PROSITE" id="PS50929">
    <property type="entry name" value="ABC_TM1F"/>
    <property type="match status" value="1"/>
</dbReference>
<evidence type="ECO:0000313" key="11">
    <source>
        <dbReference type="Proteomes" id="UP001416858"/>
    </source>
</evidence>
<dbReference type="NCBIfam" id="TIGR01194">
    <property type="entry name" value="cyc_pep_trnsptr"/>
    <property type="match status" value="1"/>
</dbReference>
<keyword evidence="3" id="KW-0547">Nucleotide-binding</keyword>
<evidence type="ECO:0000259" key="9">
    <source>
        <dbReference type="PROSITE" id="PS50929"/>
    </source>
</evidence>
<feature type="transmembrane region" description="Helical" evidence="7">
    <location>
        <begin position="102"/>
        <end position="121"/>
    </location>
</feature>
<keyword evidence="4 10" id="KW-0067">ATP-binding</keyword>